<keyword evidence="5" id="KW-0560">Oxidoreductase</keyword>
<dbReference type="Gene3D" id="3.20.20.70">
    <property type="entry name" value="Aldolase class I"/>
    <property type="match status" value="1"/>
</dbReference>
<keyword evidence="4" id="KW-0288">FMN</keyword>
<name>A0AA43ZRI5_9LACT</name>
<evidence type="ECO:0000256" key="5">
    <source>
        <dbReference type="ARBA" id="ARBA00023002"/>
    </source>
</evidence>
<comment type="function">
    <text evidence="1">Nitronate monooxygenase that uses molecular oxygen to catalyze the oxidative denitrification of alkyl nitronates. Acts on propionate 3-nitronate (P3N), the presumed physiological substrate. Probably functions in the detoxification of P3N, a metabolic poison produced by plants and fungi as a defense mechanism.</text>
</comment>
<dbReference type="InterPro" id="IPR013785">
    <property type="entry name" value="Aldolase_TIM"/>
</dbReference>
<sequence>METTLTELLNIEYPIIQGAMAWISDADLAAAVSNAGGLGVIGTGGDTAELVKEKVEDMSSKTDKAFAVNLYLLNPHIDEVVDYLIKESGVKIVTTGAGNPGKYMERLKEADIKVIPVVASVALAKRMERIGADAVIAEGMEAGGHIGRSTTMALLPQIVDAVSCPVIAAGGFGDGRSLAAALMLGSSGVQVGTRFAVAHESNAHDNFKEAIIKANDISTTVTGTITGHPVRVLRNQLTKDYLALEKELTGSDDPDLNLLEELGAGSLRRAVVDGDSKTGSLMAGQIAGLINQRQSCEEIIQDYVKGAHKSIQQVCELYN</sequence>
<organism evidence="6 7">
    <name type="scientific">Atopococcus tabaci</name>
    <dbReference type="NCBI Taxonomy" id="269774"/>
    <lineage>
        <taxon>Bacteria</taxon>
        <taxon>Bacillati</taxon>
        <taxon>Bacillota</taxon>
        <taxon>Bacilli</taxon>
        <taxon>Lactobacillales</taxon>
        <taxon>Carnobacteriaceae</taxon>
        <taxon>Atopococcus</taxon>
    </lineage>
</organism>
<dbReference type="GO" id="GO:0018580">
    <property type="term" value="F:nitronate monooxygenase activity"/>
    <property type="evidence" value="ECO:0007669"/>
    <property type="project" value="InterPro"/>
</dbReference>
<keyword evidence="6" id="KW-0503">Monooxygenase</keyword>
<evidence type="ECO:0000256" key="2">
    <source>
        <dbReference type="ARBA" id="ARBA00013457"/>
    </source>
</evidence>
<dbReference type="Proteomes" id="UP001171751">
    <property type="component" value="Unassembled WGS sequence"/>
</dbReference>
<dbReference type="InterPro" id="IPR004136">
    <property type="entry name" value="NMO"/>
</dbReference>
<evidence type="ECO:0000313" key="6">
    <source>
        <dbReference type="EMBL" id="MDO5457140.1"/>
    </source>
</evidence>
<keyword evidence="7" id="KW-1185">Reference proteome</keyword>
<comment type="caution">
    <text evidence="6">The sequence shown here is derived from an EMBL/GenBank/DDBJ whole genome shotgun (WGS) entry which is preliminary data.</text>
</comment>
<reference evidence="6" key="1">
    <citation type="submission" date="2023-07" db="EMBL/GenBank/DDBJ databases">
        <title>Between Cages and Wild: Unraveling the Impact of Captivity on Animal Microbiomes and Antimicrobial Resistance.</title>
        <authorList>
            <person name="Schmartz G.P."/>
            <person name="Rehner J."/>
            <person name="Schuff M.J."/>
            <person name="Becker S.L."/>
            <person name="Kravczyk M."/>
            <person name="Gurevich A."/>
            <person name="Francke R."/>
            <person name="Mueller R."/>
            <person name="Keller V."/>
            <person name="Keller A."/>
        </authorList>
    </citation>
    <scope>NUCLEOTIDE SEQUENCE</scope>
    <source>
        <strain evidence="6">S39M_St_73</strain>
    </source>
</reference>
<evidence type="ECO:0000313" key="7">
    <source>
        <dbReference type="Proteomes" id="UP001171751"/>
    </source>
</evidence>
<dbReference type="Pfam" id="PF03060">
    <property type="entry name" value="NMO"/>
    <property type="match status" value="2"/>
</dbReference>
<dbReference type="AlphaFoldDB" id="A0AA43ZRI5"/>
<gene>
    <name evidence="6" type="ORF">Q4F26_02235</name>
</gene>
<evidence type="ECO:0000256" key="4">
    <source>
        <dbReference type="ARBA" id="ARBA00022643"/>
    </source>
</evidence>
<accession>A0AA43ZRI5</accession>
<proteinExistence type="predicted"/>
<dbReference type="EMBL" id="JAUNQW010000006">
    <property type="protein sequence ID" value="MDO5457140.1"/>
    <property type="molecule type" value="Genomic_DNA"/>
</dbReference>
<dbReference type="PANTHER" id="PTHR32332">
    <property type="entry name" value="2-NITROPROPANE DIOXYGENASE"/>
    <property type="match status" value="1"/>
</dbReference>
<evidence type="ECO:0000256" key="3">
    <source>
        <dbReference type="ARBA" id="ARBA00022630"/>
    </source>
</evidence>
<evidence type="ECO:0000256" key="1">
    <source>
        <dbReference type="ARBA" id="ARBA00003535"/>
    </source>
</evidence>
<dbReference type="CDD" id="cd04730">
    <property type="entry name" value="NPD_like"/>
    <property type="match status" value="1"/>
</dbReference>
<keyword evidence="3" id="KW-0285">Flavoprotein</keyword>
<dbReference type="PANTHER" id="PTHR32332:SF20">
    <property type="entry name" value="2-NITROPROPANE DIOXYGENASE-LIKE PROTEIN"/>
    <property type="match status" value="1"/>
</dbReference>
<protein>
    <recommendedName>
        <fullName evidence="2">Probable nitronate monooxygenase</fullName>
    </recommendedName>
</protein>
<dbReference type="SUPFAM" id="SSF51412">
    <property type="entry name" value="Inosine monophosphate dehydrogenase (IMPDH)"/>
    <property type="match status" value="1"/>
</dbReference>